<dbReference type="EMBL" id="CP045915">
    <property type="protein sequence ID" value="QGH36076.1"/>
    <property type="molecule type" value="Genomic_DNA"/>
</dbReference>
<gene>
    <name evidence="2" type="ORF">GI584_19365</name>
</gene>
<feature type="transmembrane region" description="Helical" evidence="1">
    <location>
        <begin position="50"/>
        <end position="76"/>
    </location>
</feature>
<sequence>MNSSRFMGLFIKVAEWVLRFTAVNLLWLIFNLPILFLMLNFLLITSVNHLIILGVTVIGLAPFIFFPATTAMFALIRKWTLGQDIPIIKPFLKYYKANYLKSMFGGGIICIVLLVLSIDYFYLRNYLSFSNPVFTLVLFMLINICIVFTLHFFSITVHLDMKLMTILKNSLLITLGKPILTLSLGVVSFLIIYISFEILTFMLPFFMGSLIAFSSYICFTSVYDKVQSVQESV</sequence>
<keyword evidence="1" id="KW-1133">Transmembrane helix</keyword>
<feature type="transmembrane region" description="Helical" evidence="1">
    <location>
        <begin position="171"/>
        <end position="196"/>
    </location>
</feature>
<name>A0A5Q2TMR5_9BACI</name>
<protein>
    <submittedName>
        <fullName evidence="2">DUF624 domain-containing protein</fullName>
    </submittedName>
</protein>
<evidence type="ECO:0000256" key="1">
    <source>
        <dbReference type="SAM" id="Phobius"/>
    </source>
</evidence>
<feature type="transmembrane region" description="Helical" evidence="1">
    <location>
        <begin position="202"/>
        <end position="223"/>
    </location>
</feature>
<dbReference type="KEGG" id="grc:GI584_19365"/>
<keyword evidence="1" id="KW-0472">Membrane</keyword>
<proteinExistence type="predicted"/>
<evidence type="ECO:0000313" key="2">
    <source>
        <dbReference type="EMBL" id="QGH36076.1"/>
    </source>
</evidence>
<accession>A0A5Q2TMR5</accession>
<dbReference type="Pfam" id="PF04854">
    <property type="entry name" value="DUF624"/>
    <property type="match status" value="1"/>
</dbReference>
<dbReference type="Proteomes" id="UP000339690">
    <property type="component" value="Chromosome"/>
</dbReference>
<evidence type="ECO:0000313" key="3">
    <source>
        <dbReference type="Proteomes" id="UP000339690"/>
    </source>
</evidence>
<dbReference type="RefSeq" id="WP_153792267.1">
    <property type="nucleotide sequence ID" value="NZ_CP045915.1"/>
</dbReference>
<dbReference type="InterPro" id="IPR006938">
    <property type="entry name" value="DUF624"/>
</dbReference>
<reference evidence="2 3" key="1">
    <citation type="submission" date="2019-11" db="EMBL/GenBank/DDBJ databases">
        <title>Gracilibacillus salitolerans sp. nov., a moderate halophile isolated from a saline soil in northwest China.</title>
        <authorList>
            <person name="Gan L."/>
        </authorList>
    </citation>
    <scope>NUCLEOTIDE SEQUENCE [LARGE SCALE GENOMIC DNA]</scope>
    <source>
        <strain evidence="2 3">SCU50</strain>
    </source>
</reference>
<keyword evidence="3" id="KW-1185">Reference proteome</keyword>
<feature type="transmembrane region" description="Helical" evidence="1">
    <location>
        <begin position="21"/>
        <end position="44"/>
    </location>
</feature>
<dbReference type="AlphaFoldDB" id="A0A5Q2TMR5"/>
<keyword evidence="1" id="KW-0812">Transmembrane</keyword>
<feature type="transmembrane region" description="Helical" evidence="1">
    <location>
        <begin position="97"/>
        <end position="122"/>
    </location>
</feature>
<feature type="transmembrane region" description="Helical" evidence="1">
    <location>
        <begin position="134"/>
        <end position="159"/>
    </location>
</feature>
<organism evidence="2 3">
    <name type="scientific">Gracilibacillus salitolerans</name>
    <dbReference type="NCBI Taxonomy" id="2663022"/>
    <lineage>
        <taxon>Bacteria</taxon>
        <taxon>Bacillati</taxon>
        <taxon>Bacillota</taxon>
        <taxon>Bacilli</taxon>
        <taxon>Bacillales</taxon>
        <taxon>Bacillaceae</taxon>
        <taxon>Gracilibacillus</taxon>
    </lineage>
</organism>